<evidence type="ECO:0000256" key="9">
    <source>
        <dbReference type="SAM" id="Phobius"/>
    </source>
</evidence>
<dbReference type="Pfam" id="PF13727">
    <property type="entry name" value="CoA_binding_3"/>
    <property type="match status" value="1"/>
</dbReference>
<dbReference type="PANTHER" id="PTHR30576:SF4">
    <property type="entry name" value="UNDECAPRENYL-PHOSPHATE GALACTOSE PHOSPHOTRANSFERASE"/>
    <property type="match status" value="1"/>
</dbReference>
<evidence type="ECO:0000256" key="7">
    <source>
        <dbReference type="ARBA" id="ARBA00022989"/>
    </source>
</evidence>
<dbReference type="NCBIfam" id="TIGR03022">
    <property type="entry name" value="WbaP_sugtrans"/>
    <property type="match status" value="1"/>
</dbReference>
<dbReference type="GO" id="GO:0016780">
    <property type="term" value="F:phosphotransferase activity, for other substituted phosphate groups"/>
    <property type="evidence" value="ECO:0007669"/>
    <property type="project" value="TreeGrafter"/>
</dbReference>
<feature type="transmembrane region" description="Helical" evidence="9">
    <location>
        <begin position="130"/>
        <end position="154"/>
    </location>
</feature>
<dbReference type="InterPro" id="IPR017475">
    <property type="entry name" value="EPS_sugar_tfrase"/>
</dbReference>
<dbReference type="RefSeq" id="WP_304541963.1">
    <property type="nucleotide sequence ID" value="NZ_JARPTC010000008.1"/>
</dbReference>
<feature type="transmembrane region" description="Helical" evidence="9">
    <location>
        <begin position="74"/>
        <end position="95"/>
    </location>
</feature>
<dbReference type="InterPro" id="IPR017472">
    <property type="entry name" value="Undecaprenyl-P_galact_Ptfrase"/>
</dbReference>
<dbReference type="PANTHER" id="PTHR30576">
    <property type="entry name" value="COLANIC BIOSYNTHESIS UDP-GLUCOSE LIPID CARRIER TRANSFERASE"/>
    <property type="match status" value="1"/>
</dbReference>
<feature type="transmembrane region" description="Helical" evidence="9">
    <location>
        <begin position="31"/>
        <end position="54"/>
    </location>
</feature>
<keyword evidence="7 9" id="KW-1133">Transmembrane helix</keyword>
<evidence type="ECO:0000256" key="3">
    <source>
        <dbReference type="ARBA" id="ARBA00006464"/>
    </source>
</evidence>
<feature type="transmembrane region" description="Helical" evidence="9">
    <location>
        <begin position="107"/>
        <end position="124"/>
    </location>
</feature>
<feature type="transmembrane region" description="Helical" evidence="9">
    <location>
        <begin position="309"/>
        <end position="330"/>
    </location>
</feature>
<gene>
    <name evidence="11" type="primary">wbaP</name>
    <name evidence="11" type="ORF">P6N53_06375</name>
</gene>
<dbReference type="GO" id="GO:0005886">
    <property type="term" value="C:plasma membrane"/>
    <property type="evidence" value="ECO:0007669"/>
    <property type="project" value="UniProtKB-SubCell"/>
</dbReference>
<dbReference type="Proteomes" id="UP001172911">
    <property type="component" value="Unassembled WGS sequence"/>
</dbReference>
<keyword evidence="4" id="KW-1003">Cell membrane</keyword>
<dbReference type="EMBL" id="JARPTC010000008">
    <property type="protein sequence ID" value="MDO7786846.1"/>
    <property type="molecule type" value="Genomic_DNA"/>
</dbReference>
<accession>A0AAW7ZCK2</accession>
<proteinExistence type="inferred from homology"/>
<keyword evidence="8 9" id="KW-0472">Membrane</keyword>
<evidence type="ECO:0000256" key="1">
    <source>
        <dbReference type="ARBA" id="ARBA00004141"/>
    </source>
</evidence>
<evidence type="ECO:0000256" key="2">
    <source>
        <dbReference type="ARBA" id="ARBA00004236"/>
    </source>
</evidence>
<organism evidence="11 12">
    <name type="scientific">Desulforamulus aquiferis</name>
    <dbReference type="NCBI Taxonomy" id="1397668"/>
    <lineage>
        <taxon>Bacteria</taxon>
        <taxon>Bacillati</taxon>
        <taxon>Bacillota</taxon>
        <taxon>Clostridia</taxon>
        <taxon>Eubacteriales</taxon>
        <taxon>Peptococcaceae</taxon>
        <taxon>Desulforamulus</taxon>
    </lineage>
</organism>
<dbReference type="AlphaFoldDB" id="A0AAW7ZCK2"/>
<keyword evidence="5" id="KW-0808">Transferase</keyword>
<evidence type="ECO:0000256" key="4">
    <source>
        <dbReference type="ARBA" id="ARBA00022475"/>
    </source>
</evidence>
<evidence type="ECO:0000256" key="6">
    <source>
        <dbReference type="ARBA" id="ARBA00022692"/>
    </source>
</evidence>
<keyword evidence="6 9" id="KW-0812">Transmembrane</keyword>
<evidence type="ECO:0000256" key="5">
    <source>
        <dbReference type="ARBA" id="ARBA00022679"/>
    </source>
</evidence>
<dbReference type="NCBIfam" id="TIGR03025">
    <property type="entry name" value="EPS_sugtrans"/>
    <property type="match status" value="1"/>
</dbReference>
<reference evidence="11" key="1">
    <citation type="journal article" date="2023" name="J. Hazard. Mater.">
        <title>Anaerobic biodegradation of pyrene and benzo[a]pyrene by a new sulfate-reducing Desulforamulus aquiferis strain DSA.</title>
        <authorList>
            <person name="Zhang Z."/>
            <person name="Sun J."/>
            <person name="Gong X."/>
            <person name="Wang C."/>
            <person name="Wang H."/>
        </authorList>
    </citation>
    <scope>NUCLEOTIDE SEQUENCE</scope>
    <source>
        <strain evidence="11">DSA</strain>
    </source>
</reference>
<comment type="caution">
    <text evidence="11">The sequence shown here is derived from an EMBL/GenBank/DDBJ whole genome shotgun (WGS) entry which is preliminary data.</text>
</comment>
<evidence type="ECO:0000259" key="10">
    <source>
        <dbReference type="Pfam" id="PF02397"/>
    </source>
</evidence>
<evidence type="ECO:0000313" key="12">
    <source>
        <dbReference type="Proteomes" id="UP001172911"/>
    </source>
</evidence>
<dbReference type="Pfam" id="PF02397">
    <property type="entry name" value="Bac_transf"/>
    <property type="match status" value="1"/>
</dbReference>
<keyword evidence="12" id="KW-1185">Reference proteome</keyword>
<comment type="subcellular location">
    <subcellularLocation>
        <location evidence="2">Cell membrane</location>
    </subcellularLocation>
    <subcellularLocation>
        <location evidence="1">Membrane</location>
        <topology evidence="1">Multi-pass membrane protein</topology>
    </subcellularLocation>
</comment>
<dbReference type="Gene3D" id="3.40.50.720">
    <property type="entry name" value="NAD(P)-binding Rossmann-like Domain"/>
    <property type="match status" value="1"/>
</dbReference>
<comment type="similarity">
    <text evidence="3">Belongs to the bacterial sugar transferase family.</text>
</comment>
<protein>
    <submittedName>
        <fullName evidence="11">Undecaprenyl-phosphate galactose phosphotransferase WbaP</fullName>
    </submittedName>
</protein>
<sequence>MSIGPRIGNISRQVDVNLVTTPFKKQISNTIAMLILATTDIMTVVLSLIVAYLTRLHILPYFYSGFSEFNIESLIIIWWFPLLISILLIYEGMYYKRFPFWDATKQIIKAITYSMIIAVLFIFLSKTSDFISRTLLVLTYIYCLILLPFSRLLVKQILFRMRIWEKPVIIMGAGKTAELIIKGFNREYTMGYRPIGLLEDDPEKICGINNGKELIPVLGRFADLEEVIKKTGVKDVVIAAPGMDDKKMVQLTNRLQQMSANVMLVPDLFGIPLSGINVECLFDEKTLFLTMRNNLASPWNRFLKRAFDLVVGGICLIFAVPVMLMIAIAIKVDSKGPVIYAHERVGKFGRKFKCLKFRTMAVNSQEILKELLDNDPKMRREWEQEFKLKNDPRITRVGKFLRKSSLDELPQIINVLVNQMSLVGPRPIIDDEVEKYGCFFDYFKMVPPGISGLWQINGRNDIDYAERVQLDVWYARNWSLWLDFTILVRTITVVLKSKGAY</sequence>
<name>A0AAW7ZCK2_9FIRM</name>
<dbReference type="InterPro" id="IPR036291">
    <property type="entry name" value="NAD(P)-bd_dom_sf"/>
</dbReference>
<feature type="domain" description="Bacterial sugar transferase" evidence="10">
    <location>
        <begin position="304"/>
        <end position="496"/>
    </location>
</feature>
<dbReference type="SUPFAM" id="SSF51735">
    <property type="entry name" value="NAD(P)-binding Rossmann-fold domains"/>
    <property type="match status" value="1"/>
</dbReference>
<dbReference type="GO" id="GO:0000271">
    <property type="term" value="P:polysaccharide biosynthetic process"/>
    <property type="evidence" value="ECO:0007669"/>
    <property type="project" value="InterPro"/>
</dbReference>
<dbReference type="InterPro" id="IPR003362">
    <property type="entry name" value="Bact_transf"/>
</dbReference>
<evidence type="ECO:0000313" key="11">
    <source>
        <dbReference type="EMBL" id="MDO7786846.1"/>
    </source>
</evidence>
<evidence type="ECO:0000256" key="8">
    <source>
        <dbReference type="ARBA" id="ARBA00023136"/>
    </source>
</evidence>
<reference evidence="11" key="2">
    <citation type="submission" date="2023-03" db="EMBL/GenBank/DDBJ databases">
        <authorList>
            <person name="Zhang Z."/>
        </authorList>
    </citation>
    <scope>NUCLEOTIDE SEQUENCE</scope>
    <source>
        <strain evidence="11">DSA</strain>
    </source>
</reference>